<evidence type="ECO:0000259" key="1">
    <source>
        <dbReference type="Pfam" id="PF12697"/>
    </source>
</evidence>
<dbReference type="InterPro" id="IPR029058">
    <property type="entry name" value="AB_hydrolase_fold"/>
</dbReference>
<dbReference type="InterPro" id="IPR000073">
    <property type="entry name" value="AB_hydrolase_1"/>
</dbReference>
<name>A0A7Y6IGV8_9ACTN</name>
<dbReference type="PANTHER" id="PTHR43798">
    <property type="entry name" value="MONOACYLGLYCEROL LIPASE"/>
    <property type="match status" value="1"/>
</dbReference>
<dbReference type="GO" id="GO:0016787">
    <property type="term" value="F:hydrolase activity"/>
    <property type="evidence" value="ECO:0007669"/>
    <property type="project" value="UniProtKB-KW"/>
</dbReference>
<keyword evidence="2" id="KW-0378">Hydrolase</keyword>
<organism evidence="2 3">
    <name type="scientific">Nonomuraea montanisoli</name>
    <dbReference type="NCBI Taxonomy" id="2741721"/>
    <lineage>
        <taxon>Bacteria</taxon>
        <taxon>Bacillati</taxon>
        <taxon>Actinomycetota</taxon>
        <taxon>Actinomycetes</taxon>
        <taxon>Streptosporangiales</taxon>
        <taxon>Streptosporangiaceae</taxon>
        <taxon>Nonomuraea</taxon>
    </lineage>
</organism>
<dbReference type="AlphaFoldDB" id="A0A7Y6IGV8"/>
<reference evidence="2 3" key="1">
    <citation type="submission" date="2020-06" db="EMBL/GenBank/DDBJ databases">
        <title>Nonomuraea sp. SMC257, a novel actinomycete isolated from soil.</title>
        <authorList>
            <person name="Chanama M."/>
        </authorList>
    </citation>
    <scope>NUCLEOTIDE SEQUENCE [LARGE SCALE GENOMIC DNA]</scope>
    <source>
        <strain evidence="2 3">SMC257</strain>
    </source>
</reference>
<feature type="domain" description="AB hydrolase-1" evidence="1">
    <location>
        <begin position="26"/>
        <end position="266"/>
    </location>
</feature>
<dbReference type="Pfam" id="PF12697">
    <property type="entry name" value="Abhydrolase_6"/>
    <property type="match status" value="1"/>
</dbReference>
<keyword evidence="3" id="KW-1185">Reference proteome</keyword>
<evidence type="ECO:0000313" key="2">
    <source>
        <dbReference type="EMBL" id="NUW37866.1"/>
    </source>
</evidence>
<gene>
    <name evidence="2" type="ORF">HTZ77_41680</name>
</gene>
<proteinExistence type="predicted"/>
<dbReference type="InterPro" id="IPR050266">
    <property type="entry name" value="AB_hydrolase_sf"/>
</dbReference>
<evidence type="ECO:0000313" key="3">
    <source>
        <dbReference type="Proteomes" id="UP000586042"/>
    </source>
</evidence>
<dbReference type="Gene3D" id="3.40.50.1820">
    <property type="entry name" value="alpha/beta hydrolase"/>
    <property type="match status" value="1"/>
</dbReference>
<dbReference type="EMBL" id="JABWGN010000024">
    <property type="protein sequence ID" value="NUW37866.1"/>
    <property type="molecule type" value="Genomic_DNA"/>
</dbReference>
<comment type="caution">
    <text evidence="2">The sequence shown here is derived from an EMBL/GenBank/DDBJ whole genome shotgun (WGS) entry which is preliminary data.</text>
</comment>
<protein>
    <submittedName>
        <fullName evidence="2">Alpha/beta hydrolase</fullName>
    </submittedName>
</protein>
<sequence>MPHDMTITDHEIPLAVRDHGGDGRPVLLLHGLGGTLDAWDGFDLGGRRAVAMDLRGHGRSGDGPWAWERVLDDVEAVVRSLDLGEPAIVGHSLGGMLAVQWALRRPGCPGVVNLDGLRSAENDPGAYPGMDPAARDEELAKLKAVFDAQAAAMGGPLPAEARAMFPARALVERDGETYARPGPELLTAVRYAPEFRDTIPLLRRVACPALVVIPTQDPPGMPGGELMAAFRRGVRRDLAGLPPHIRVEEVDASHNMVAERPDAVAALVRDFLPA</sequence>
<dbReference type="SUPFAM" id="SSF53474">
    <property type="entry name" value="alpha/beta-Hydrolases"/>
    <property type="match status" value="1"/>
</dbReference>
<dbReference type="Proteomes" id="UP000586042">
    <property type="component" value="Unassembled WGS sequence"/>
</dbReference>
<accession>A0A7Y6IGV8</accession>